<protein>
    <submittedName>
        <fullName evidence="2">Uncharacterized protein</fullName>
    </submittedName>
</protein>
<dbReference type="EMBL" id="CAJNOW010011652">
    <property type="protein sequence ID" value="CAF1600324.1"/>
    <property type="molecule type" value="Genomic_DNA"/>
</dbReference>
<evidence type="ECO:0000313" key="10">
    <source>
        <dbReference type="EMBL" id="CAF4133517.1"/>
    </source>
</evidence>
<dbReference type="EMBL" id="CAJOBG010000224">
    <property type="protein sequence ID" value="CAF3780547.1"/>
    <property type="molecule type" value="Genomic_DNA"/>
</dbReference>
<comment type="caution">
    <text evidence="2">The sequence shown here is derived from an EMBL/GenBank/DDBJ whole genome shotgun (WGS) entry which is preliminary data.</text>
</comment>
<evidence type="ECO:0000313" key="13">
    <source>
        <dbReference type="Proteomes" id="UP000663866"/>
    </source>
</evidence>
<dbReference type="Proteomes" id="UP000663866">
    <property type="component" value="Unassembled WGS sequence"/>
</dbReference>
<gene>
    <name evidence="8" type="ORF">BYL167_LOCUS5725</name>
    <name evidence="3" type="ORF">CJN711_LOCUS36669</name>
    <name evidence="9" type="ORF">GIL414_LOCUS18602</name>
    <name evidence="2" type="ORF">KQP761_LOCUS22204</name>
    <name evidence="4" type="ORF">MBJ925_LOCUS11606</name>
    <name evidence="7" type="ORF">OVN521_LOCUS2760</name>
    <name evidence="11" type="ORF">SMN809_LOCUS28814</name>
    <name evidence="10" type="ORF">UXM345_LOCUS24135</name>
    <name evidence="6" type="ORF">WKI299_LOCUS32190</name>
    <name evidence="5" type="ORF">XDN619_LOCUS29497</name>
</gene>
<evidence type="ECO:0000313" key="8">
    <source>
        <dbReference type="EMBL" id="CAF3848557.1"/>
    </source>
</evidence>
<dbReference type="AlphaFoldDB" id="A0A816APS0"/>
<dbReference type="Proteomes" id="UP000681967">
    <property type="component" value="Unassembled WGS sequence"/>
</dbReference>
<dbReference type="Proteomes" id="UP000663842">
    <property type="component" value="Unassembled WGS sequence"/>
</dbReference>
<name>A0A816APS0_9BILA</name>
<proteinExistence type="predicted"/>
<evidence type="ECO:0000313" key="12">
    <source>
        <dbReference type="Proteomes" id="UP000663834"/>
    </source>
</evidence>
<sequence length="122" mass="12817">MSEGPIHDDDKYSNDQRIQDPVHPGMSYDPDKLLKQLGHANAHGGLSVGTGGHGATNSACSSSQPVGGKYASNPSQFKQEELHPGLNPDPIERGRQLGHKNAYGGHSVGTGGHGPSRTKVDK</sequence>
<dbReference type="OrthoDB" id="10033533at2759"/>
<reference evidence="2" key="1">
    <citation type="submission" date="2021-02" db="EMBL/GenBank/DDBJ databases">
        <authorList>
            <person name="Nowell W R."/>
        </authorList>
    </citation>
    <scope>NUCLEOTIDE SEQUENCE</scope>
</reference>
<accession>A0A816APS0</accession>
<evidence type="ECO:0000313" key="6">
    <source>
        <dbReference type="EMBL" id="CAF2161186.1"/>
    </source>
</evidence>
<evidence type="ECO:0000313" key="11">
    <source>
        <dbReference type="EMBL" id="CAF4363614.1"/>
    </source>
</evidence>
<organism evidence="2 12">
    <name type="scientific">Rotaria magnacalcarata</name>
    <dbReference type="NCBI Taxonomy" id="392030"/>
    <lineage>
        <taxon>Eukaryota</taxon>
        <taxon>Metazoa</taxon>
        <taxon>Spiralia</taxon>
        <taxon>Gnathifera</taxon>
        <taxon>Rotifera</taxon>
        <taxon>Eurotatoria</taxon>
        <taxon>Bdelloidea</taxon>
        <taxon>Philodinida</taxon>
        <taxon>Philodinidae</taxon>
        <taxon>Rotaria</taxon>
    </lineage>
</organism>
<dbReference type="EMBL" id="CAJNOV010017768">
    <property type="protein sequence ID" value="CAF1612284.1"/>
    <property type="molecule type" value="Genomic_DNA"/>
</dbReference>
<dbReference type="EMBL" id="CAJNRF010014771">
    <property type="protein sequence ID" value="CAF2161186.1"/>
    <property type="molecule type" value="Genomic_DNA"/>
</dbReference>
<dbReference type="Proteomes" id="UP000663887">
    <property type="component" value="Unassembled WGS sequence"/>
</dbReference>
<evidence type="ECO:0000313" key="3">
    <source>
        <dbReference type="EMBL" id="CAF1612284.1"/>
    </source>
</evidence>
<dbReference type="Proteomes" id="UP000676336">
    <property type="component" value="Unassembled WGS sequence"/>
</dbReference>
<dbReference type="EMBL" id="CAJOBI010049259">
    <property type="protein sequence ID" value="CAF4363614.1"/>
    <property type="molecule type" value="Genomic_DNA"/>
</dbReference>
<dbReference type="EMBL" id="CAJOBF010004327">
    <property type="protein sequence ID" value="CAF4133517.1"/>
    <property type="molecule type" value="Genomic_DNA"/>
</dbReference>
<dbReference type="Proteomes" id="UP000681720">
    <property type="component" value="Unassembled WGS sequence"/>
</dbReference>
<dbReference type="EMBL" id="CAJNRE010005145">
    <property type="protein sequence ID" value="CAF2042428.1"/>
    <property type="molecule type" value="Genomic_DNA"/>
</dbReference>
<evidence type="ECO:0000313" key="9">
    <source>
        <dbReference type="EMBL" id="CAF4132533.1"/>
    </source>
</evidence>
<dbReference type="EMBL" id="CAJOBJ010009214">
    <property type="protein sequence ID" value="CAF4132533.1"/>
    <property type="molecule type" value="Genomic_DNA"/>
</dbReference>
<evidence type="ECO:0000313" key="5">
    <source>
        <dbReference type="EMBL" id="CAF2155755.1"/>
    </source>
</evidence>
<feature type="region of interest" description="Disordered" evidence="1">
    <location>
        <begin position="1"/>
        <end position="122"/>
    </location>
</feature>
<evidence type="ECO:0000313" key="2">
    <source>
        <dbReference type="EMBL" id="CAF1600324.1"/>
    </source>
</evidence>
<dbReference type="EMBL" id="CAJNRG010014378">
    <property type="protein sequence ID" value="CAF2155755.1"/>
    <property type="molecule type" value="Genomic_DNA"/>
</dbReference>
<dbReference type="Proteomes" id="UP000663834">
    <property type="component" value="Unassembled WGS sequence"/>
</dbReference>
<keyword evidence="13" id="KW-1185">Reference proteome</keyword>
<dbReference type="EMBL" id="CAJOBH010001329">
    <property type="protein sequence ID" value="CAF3848557.1"/>
    <property type="molecule type" value="Genomic_DNA"/>
</dbReference>
<dbReference type="Proteomes" id="UP000663856">
    <property type="component" value="Unassembled WGS sequence"/>
</dbReference>
<feature type="compositionally biased region" description="Basic and acidic residues" evidence="1">
    <location>
        <begin position="1"/>
        <end position="20"/>
    </location>
</feature>
<evidence type="ECO:0000313" key="4">
    <source>
        <dbReference type="EMBL" id="CAF2042428.1"/>
    </source>
</evidence>
<feature type="compositionally biased region" description="Polar residues" evidence="1">
    <location>
        <begin position="55"/>
        <end position="65"/>
    </location>
</feature>
<dbReference type="Proteomes" id="UP000663824">
    <property type="component" value="Unassembled WGS sequence"/>
</dbReference>
<evidence type="ECO:0000256" key="1">
    <source>
        <dbReference type="SAM" id="MobiDB-lite"/>
    </source>
</evidence>
<evidence type="ECO:0000313" key="7">
    <source>
        <dbReference type="EMBL" id="CAF3780547.1"/>
    </source>
</evidence>
<dbReference type="Proteomes" id="UP000663855">
    <property type="component" value="Unassembled WGS sequence"/>
</dbReference>